<gene>
    <name evidence="1" type="ORF">GCE9029_04140</name>
</gene>
<accession>A0A128FB22</accession>
<proteinExistence type="predicted"/>
<evidence type="ECO:0000313" key="2">
    <source>
        <dbReference type="Proteomes" id="UP000071641"/>
    </source>
</evidence>
<evidence type="ECO:0000313" key="1">
    <source>
        <dbReference type="EMBL" id="CZF84003.1"/>
    </source>
</evidence>
<reference evidence="2" key="1">
    <citation type="submission" date="2016-02" db="EMBL/GenBank/DDBJ databases">
        <authorList>
            <person name="Rodrigo-Torres Lidia"/>
            <person name="Arahal R.David."/>
        </authorList>
    </citation>
    <scope>NUCLEOTIDE SEQUENCE [LARGE SCALE GENOMIC DNA]</scope>
    <source>
        <strain evidence="2">CECT 9029</strain>
    </source>
</reference>
<dbReference type="AlphaFoldDB" id="A0A128FB22"/>
<dbReference type="Proteomes" id="UP000071641">
    <property type="component" value="Unassembled WGS sequence"/>
</dbReference>
<name>A0A128FB22_9GAMM</name>
<dbReference type="EMBL" id="FIZX01000004">
    <property type="protein sequence ID" value="CZF84003.1"/>
    <property type="molecule type" value="Genomic_DNA"/>
</dbReference>
<keyword evidence="2" id="KW-1185">Reference proteome</keyword>
<organism evidence="1 2">
    <name type="scientific">Grimontia celer</name>
    <dbReference type="NCBI Taxonomy" id="1796497"/>
    <lineage>
        <taxon>Bacteria</taxon>
        <taxon>Pseudomonadati</taxon>
        <taxon>Pseudomonadota</taxon>
        <taxon>Gammaproteobacteria</taxon>
        <taxon>Vibrionales</taxon>
        <taxon>Vibrionaceae</taxon>
        <taxon>Grimontia</taxon>
    </lineage>
</organism>
<dbReference type="STRING" id="1796497.GCE9029_04140"/>
<sequence>MLPHVKILLTPLDRFFHQRGLLVKFSVGKIQHTVWLAQIQNATAAEQRRKVGDIPIDIHGFVVKRGEELTRVHALGMGNMIDDLPELLFQPDTRGMAREANRTGMHFVIGGILPGENGTHDFLPLRYYSY</sequence>
<protein>
    <submittedName>
        <fullName evidence="1">Uncharacterized protein</fullName>
    </submittedName>
</protein>